<keyword evidence="1" id="KW-0812">Transmembrane</keyword>
<reference evidence="3" key="1">
    <citation type="submission" date="2016-11" db="EMBL/GenBank/DDBJ databases">
        <authorList>
            <person name="Varghese N."/>
            <person name="Submissions S."/>
        </authorList>
    </citation>
    <scope>NUCLEOTIDE SEQUENCE [LARGE SCALE GENOMIC DNA]</scope>
    <source>
        <strain evidence="3">Sac-22</strain>
    </source>
</reference>
<dbReference type="STRING" id="551987.SAMN05192549_107152"/>
<proteinExistence type="predicted"/>
<evidence type="ECO:0000313" key="2">
    <source>
        <dbReference type="EMBL" id="SHN31251.1"/>
    </source>
</evidence>
<gene>
    <name evidence="2" type="ORF">SAMN05192549_107152</name>
</gene>
<organism evidence="2 3">
    <name type="scientific">Duganella sacchari</name>
    <dbReference type="NCBI Taxonomy" id="551987"/>
    <lineage>
        <taxon>Bacteria</taxon>
        <taxon>Pseudomonadati</taxon>
        <taxon>Pseudomonadota</taxon>
        <taxon>Betaproteobacteria</taxon>
        <taxon>Burkholderiales</taxon>
        <taxon>Oxalobacteraceae</taxon>
        <taxon>Telluria group</taxon>
        <taxon>Duganella</taxon>
    </lineage>
</organism>
<sequence length="64" mass="7113">MKLRQLHGSSLALAITLALIVKALILFGLWKAFFSAPQTKHMRMPTATVEQHLLAPHPPPESKK</sequence>
<dbReference type="NCBIfam" id="NF045611">
    <property type="entry name" value="small_CydP"/>
    <property type="match status" value="1"/>
</dbReference>
<feature type="transmembrane region" description="Helical" evidence="1">
    <location>
        <begin position="12"/>
        <end position="34"/>
    </location>
</feature>
<evidence type="ECO:0000313" key="3">
    <source>
        <dbReference type="Proteomes" id="UP000184339"/>
    </source>
</evidence>
<dbReference type="AlphaFoldDB" id="A0A1M7QJ79"/>
<keyword evidence="3" id="KW-1185">Reference proteome</keyword>
<keyword evidence="1" id="KW-0472">Membrane</keyword>
<dbReference type="EMBL" id="FRCX01000007">
    <property type="protein sequence ID" value="SHN31251.1"/>
    <property type="molecule type" value="Genomic_DNA"/>
</dbReference>
<evidence type="ECO:0000256" key="1">
    <source>
        <dbReference type="SAM" id="Phobius"/>
    </source>
</evidence>
<dbReference type="InterPro" id="IPR054636">
    <property type="entry name" value="CydP"/>
</dbReference>
<protein>
    <submittedName>
        <fullName evidence="2">Uncharacterized protein</fullName>
    </submittedName>
</protein>
<dbReference type="Proteomes" id="UP000184339">
    <property type="component" value="Unassembled WGS sequence"/>
</dbReference>
<keyword evidence="1" id="KW-1133">Transmembrane helix</keyword>
<name>A0A1M7QJ79_9BURK</name>
<accession>A0A1M7QJ79</accession>